<organism evidence="4 5">
    <name type="scientific">Crenichthys baileyi</name>
    <name type="common">White River springfish</name>
    <dbReference type="NCBI Taxonomy" id="28760"/>
    <lineage>
        <taxon>Eukaryota</taxon>
        <taxon>Metazoa</taxon>
        <taxon>Chordata</taxon>
        <taxon>Craniata</taxon>
        <taxon>Vertebrata</taxon>
        <taxon>Euteleostomi</taxon>
        <taxon>Actinopterygii</taxon>
        <taxon>Neopterygii</taxon>
        <taxon>Teleostei</taxon>
        <taxon>Neoteleostei</taxon>
        <taxon>Acanthomorphata</taxon>
        <taxon>Ovalentaria</taxon>
        <taxon>Atherinomorphae</taxon>
        <taxon>Cyprinodontiformes</taxon>
        <taxon>Goodeidae</taxon>
        <taxon>Crenichthys</taxon>
    </lineage>
</organism>
<dbReference type="AlphaFoldDB" id="A0AAV9RJT4"/>
<dbReference type="Proteomes" id="UP001311232">
    <property type="component" value="Unassembled WGS sequence"/>
</dbReference>
<proteinExistence type="predicted"/>
<keyword evidence="1" id="KW-0732">Signal</keyword>
<keyword evidence="5" id="KW-1185">Reference proteome</keyword>
<reference evidence="4 5" key="1">
    <citation type="submission" date="2021-06" db="EMBL/GenBank/DDBJ databases">
        <authorList>
            <person name="Palmer J.M."/>
        </authorList>
    </citation>
    <scope>NUCLEOTIDE SEQUENCE [LARGE SCALE GENOMIC DNA]</scope>
    <source>
        <strain evidence="4 5">MEX-2019</strain>
        <tissue evidence="4">Muscle</tissue>
    </source>
</reference>
<dbReference type="SMART" id="SM00406">
    <property type="entry name" value="IGv"/>
    <property type="match status" value="2"/>
</dbReference>
<dbReference type="GO" id="GO:0005886">
    <property type="term" value="C:plasma membrane"/>
    <property type="evidence" value="ECO:0007669"/>
    <property type="project" value="TreeGrafter"/>
</dbReference>
<dbReference type="CDD" id="cd00099">
    <property type="entry name" value="IgV"/>
    <property type="match status" value="1"/>
</dbReference>
<dbReference type="Pfam" id="PF07686">
    <property type="entry name" value="V-set"/>
    <property type="match status" value="2"/>
</dbReference>
<dbReference type="GO" id="GO:0007166">
    <property type="term" value="P:cell surface receptor signaling pathway"/>
    <property type="evidence" value="ECO:0007669"/>
    <property type="project" value="TreeGrafter"/>
</dbReference>
<gene>
    <name evidence="4" type="ORF">CRENBAI_014716</name>
</gene>
<dbReference type="EMBL" id="JAHHUM010001759">
    <property type="protein sequence ID" value="KAK5609226.1"/>
    <property type="molecule type" value="Genomic_DNA"/>
</dbReference>
<dbReference type="InterPro" id="IPR050413">
    <property type="entry name" value="TCR_beta_variable"/>
</dbReference>
<dbReference type="PANTHER" id="PTHR23268">
    <property type="entry name" value="T-CELL RECEPTOR BETA CHAIN"/>
    <property type="match status" value="1"/>
</dbReference>
<dbReference type="InterPro" id="IPR013783">
    <property type="entry name" value="Ig-like_fold"/>
</dbReference>
<protein>
    <recommendedName>
        <fullName evidence="3">Ig-like domain-containing protein</fullName>
    </recommendedName>
</protein>
<keyword evidence="2" id="KW-0391">Immunity</keyword>
<feature type="domain" description="Ig-like" evidence="3">
    <location>
        <begin position="132"/>
        <end position="224"/>
    </location>
</feature>
<dbReference type="InterPro" id="IPR036179">
    <property type="entry name" value="Ig-like_dom_sf"/>
</dbReference>
<comment type="caution">
    <text evidence="4">The sequence shown here is derived from an EMBL/GenBank/DDBJ whole genome shotgun (WGS) entry which is preliminary data.</text>
</comment>
<dbReference type="Gene3D" id="2.60.40.10">
    <property type="entry name" value="Immunoglobulins"/>
    <property type="match status" value="2"/>
</dbReference>
<accession>A0AAV9RJT4</accession>
<dbReference type="InterPro" id="IPR013106">
    <property type="entry name" value="Ig_V-set"/>
</dbReference>
<sequence length="239" mass="27132">MECSHTKGSTYRQMYWYQQLPAQNMKQIVLTTSYSPHEYEQGFNKEKFPAQKKDAETGSLTVNKLQPQESGVYFCAVIDPPTCVQHVSPCRDKEEDKDIMIRNLSRIILLLLCFSDVSLSKDVHQDPPSILGKPQSPATISCNHSISAYYTILWYQKPIGVSTLKLIGYVYYTSVTLEDEFKDHFRVSGDGSKESELHVQKLQPEDSSSYYCAASRHSDSLEVSPLQKPSVVIQRIIPP</sequence>
<dbReference type="SMART" id="SM00409">
    <property type="entry name" value="IG"/>
    <property type="match status" value="1"/>
</dbReference>
<dbReference type="InterPro" id="IPR007110">
    <property type="entry name" value="Ig-like_dom"/>
</dbReference>
<evidence type="ECO:0000313" key="4">
    <source>
        <dbReference type="EMBL" id="KAK5609226.1"/>
    </source>
</evidence>
<feature type="domain" description="Ig-like" evidence="3">
    <location>
        <begin position="1"/>
        <end position="77"/>
    </location>
</feature>
<evidence type="ECO:0000256" key="2">
    <source>
        <dbReference type="ARBA" id="ARBA00022859"/>
    </source>
</evidence>
<name>A0AAV9RJT4_9TELE</name>
<dbReference type="PROSITE" id="PS50835">
    <property type="entry name" value="IG_LIKE"/>
    <property type="match status" value="2"/>
</dbReference>
<evidence type="ECO:0000256" key="1">
    <source>
        <dbReference type="ARBA" id="ARBA00022729"/>
    </source>
</evidence>
<evidence type="ECO:0000259" key="3">
    <source>
        <dbReference type="PROSITE" id="PS50835"/>
    </source>
</evidence>
<dbReference type="InterPro" id="IPR003599">
    <property type="entry name" value="Ig_sub"/>
</dbReference>
<dbReference type="SUPFAM" id="SSF48726">
    <property type="entry name" value="Immunoglobulin"/>
    <property type="match status" value="2"/>
</dbReference>
<evidence type="ECO:0000313" key="5">
    <source>
        <dbReference type="Proteomes" id="UP001311232"/>
    </source>
</evidence>
<dbReference type="GO" id="GO:0002376">
    <property type="term" value="P:immune system process"/>
    <property type="evidence" value="ECO:0007669"/>
    <property type="project" value="UniProtKB-KW"/>
</dbReference>
<dbReference type="PANTHER" id="PTHR23268:SF124">
    <property type="entry name" value="IG-LIKE DOMAIN-CONTAINING PROTEIN"/>
    <property type="match status" value="1"/>
</dbReference>